<accession>A0AAE0T273</accession>
<evidence type="ECO:0000313" key="1">
    <source>
        <dbReference type="EMBL" id="KAK3602450.1"/>
    </source>
</evidence>
<dbReference type="Proteomes" id="UP001195483">
    <property type="component" value="Unassembled WGS sequence"/>
</dbReference>
<organism evidence="1 2">
    <name type="scientific">Potamilus streckersoni</name>
    <dbReference type="NCBI Taxonomy" id="2493646"/>
    <lineage>
        <taxon>Eukaryota</taxon>
        <taxon>Metazoa</taxon>
        <taxon>Spiralia</taxon>
        <taxon>Lophotrochozoa</taxon>
        <taxon>Mollusca</taxon>
        <taxon>Bivalvia</taxon>
        <taxon>Autobranchia</taxon>
        <taxon>Heteroconchia</taxon>
        <taxon>Palaeoheterodonta</taxon>
        <taxon>Unionida</taxon>
        <taxon>Unionoidea</taxon>
        <taxon>Unionidae</taxon>
        <taxon>Ambleminae</taxon>
        <taxon>Lampsilini</taxon>
        <taxon>Potamilus</taxon>
    </lineage>
</organism>
<gene>
    <name evidence="1" type="ORF">CHS0354_005914</name>
</gene>
<proteinExistence type="predicted"/>
<comment type="caution">
    <text evidence="1">The sequence shown here is derived from an EMBL/GenBank/DDBJ whole genome shotgun (WGS) entry which is preliminary data.</text>
</comment>
<keyword evidence="2" id="KW-1185">Reference proteome</keyword>
<dbReference type="EMBL" id="JAEAOA010000421">
    <property type="protein sequence ID" value="KAK3602450.1"/>
    <property type="molecule type" value="Genomic_DNA"/>
</dbReference>
<name>A0AAE0T273_9BIVA</name>
<protein>
    <submittedName>
        <fullName evidence="1">Uncharacterized protein</fullName>
    </submittedName>
</protein>
<reference evidence="1" key="2">
    <citation type="journal article" date="2021" name="Genome Biol. Evol.">
        <title>Developing a high-quality reference genome for a parasitic bivalve with doubly uniparental inheritance (Bivalvia: Unionida).</title>
        <authorList>
            <person name="Smith C.H."/>
        </authorList>
    </citation>
    <scope>NUCLEOTIDE SEQUENCE</scope>
    <source>
        <strain evidence="1">CHS0354</strain>
        <tissue evidence="1">Mantle</tissue>
    </source>
</reference>
<reference evidence="1" key="3">
    <citation type="submission" date="2023-05" db="EMBL/GenBank/DDBJ databases">
        <authorList>
            <person name="Smith C.H."/>
        </authorList>
    </citation>
    <scope>NUCLEOTIDE SEQUENCE</scope>
    <source>
        <strain evidence="1">CHS0354</strain>
        <tissue evidence="1">Mantle</tissue>
    </source>
</reference>
<dbReference type="AlphaFoldDB" id="A0AAE0T273"/>
<sequence length="99" mass="11284">MYICHGTKDKDHLAMVCVPDYDEDNLNIQSILVKMLFGSAPYDSYKVCIVLWIVSDCLNADIINLQMLTVNCFLQFFISKSTLFCVFTSISIAQVQVLY</sequence>
<evidence type="ECO:0000313" key="2">
    <source>
        <dbReference type="Proteomes" id="UP001195483"/>
    </source>
</evidence>
<reference evidence="1" key="1">
    <citation type="journal article" date="2021" name="Genome Biol. Evol.">
        <title>A High-Quality Reference Genome for a Parasitic Bivalve with Doubly Uniparental Inheritance (Bivalvia: Unionida).</title>
        <authorList>
            <person name="Smith C.H."/>
        </authorList>
    </citation>
    <scope>NUCLEOTIDE SEQUENCE</scope>
    <source>
        <strain evidence="1">CHS0354</strain>
    </source>
</reference>